<keyword evidence="3" id="KW-1185">Reference proteome</keyword>
<gene>
    <name evidence="2" type="ORF">MGAL_10B087978</name>
</gene>
<evidence type="ECO:0000256" key="1">
    <source>
        <dbReference type="SAM" id="Coils"/>
    </source>
</evidence>
<sequence length="300" mass="34799">MTHFMNFPMCTNGAGQFVNNTMNTMLNNADTPVSTANFPATNSIHNSDRKRQLSDQMMNYMYENEGHKKLKCDQNQQESRIESMILQLSSQFSSMSNRLDQRISELETNFEEKVSEKLSEKLSVMIDNKIKDKIIEVKTEIKGELDGMKSKMNDLEKTMTEKVTNKTQEEITKNKFVIKNLKYDEREKTETSLTLHKVQCLIKDCLGLKNVTLKSVVRKESRGQYPGIILAETTSLESKKEIMKNKSKLKHSRSYDKVYIENDIPLETRNFQNTVRTVLKEMGKEKNFRFAGNRLIPKHT</sequence>
<evidence type="ECO:0000313" key="2">
    <source>
        <dbReference type="EMBL" id="VDI38104.1"/>
    </source>
</evidence>
<dbReference type="Proteomes" id="UP000596742">
    <property type="component" value="Unassembled WGS sequence"/>
</dbReference>
<dbReference type="EMBL" id="UYJE01005539">
    <property type="protein sequence ID" value="VDI38104.1"/>
    <property type="molecule type" value="Genomic_DNA"/>
</dbReference>
<dbReference type="AlphaFoldDB" id="A0A8B6ERM8"/>
<accession>A0A8B6ERM8</accession>
<name>A0A8B6ERM8_MYTGA</name>
<evidence type="ECO:0000313" key="3">
    <source>
        <dbReference type="Proteomes" id="UP000596742"/>
    </source>
</evidence>
<proteinExistence type="predicted"/>
<feature type="coiled-coil region" evidence="1">
    <location>
        <begin position="96"/>
        <end position="158"/>
    </location>
</feature>
<comment type="caution">
    <text evidence="2">The sequence shown here is derived from an EMBL/GenBank/DDBJ whole genome shotgun (WGS) entry which is preliminary data.</text>
</comment>
<reference evidence="2" key="1">
    <citation type="submission" date="2018-11" db="EMBL/GenBank/DDBJ databases">
        <authorList>
            <person name="Alioto T."/>
            <person name="Alioto T."/>
        </authorList>
    </citation>
    <scope>NUCLEOTIDE SEQUENCE</scope>
</reference>
<keyword evidence="1" id="KW-0175">Coiled coil</keyword>
<dbReference type="OrthoDB" id="6629108at2759"/>
<organism evidence="2 3">
    <name type="scientific">Mytilus galloprovincialis</name>
    <name type="common">Mediterranean mussel</name>
    <dbReference type="NCBI Taxonomy" id="29158"/>
    <lineage>
        <taxon>Eukaryota</taxon>
        <taxon>Metazoa</taxon>
        <taxon>Spiralia</taxon>
        <taxon>Lophotrochozoa</taxon>
        <taxon>Mollusca</taxon>
        <taxon>Bivalvia</taxon>
        <taxon>Autobranchia</taxon>
        <taxon>Pteriomorphia</taxon>
        <taxon>Mytilida</taxon>
        <taxon>Mytiloidea</taxon>
        <taxon>Mytilidae</taxon>
        <taxon>Mytilinae</taxon>
        <taxon>Mytilus</taxon>
    </lineage>
</organism>
<protein>
    <submittedName>
        <fullName evidence="2">Uncharacterized protein</fullName>
    </submittedName>
</protein>